<dbReference type="EMBL" id="LXJZ01000081">
    <property type="protein sequence ID" value="OAJ61707.1"/>
    <property type="molecule type" value="Genomic_DNA"/>
</dbReference>
<proteinExistence type="predicted"/>
<protein>
    <submittedName>
        <fullName evidence="2">Uncharacterized protein</fullName>
    </submittedName>
</protein>
<accession>A0A1A9NF78</accession>
<sequence>MSEQLWCVHIEGLNDFIAVDSQRAAEREALAINAYIDGAETGQRAAVLRAVVVEWPFNPADHARALQEDWHDVQQMPHRRQAVHESDGVFVNMARRVKKLVSVARGK</sequence>
<dbReference type="Proteomes" id="UP000077961">
    <property type="component" value="Unassembled WGS sequence"/>
</dbReference>
<reference evidence="3 4" key="1">
    <citation type="submission" date="2016-04" db="EMBL/GenBank/DDBJ databases">
        <title>Reclassification of Paraburkholderia panaciterrae (Farh et al. 2015) Dobritsa &amp; Samadpour 2016 as a later homotypic synonym of Paraburkholderia ginsengiterrae (Farh et al. 2015) Dobritsa &amp; Samadpour 2016.</title>
        <authorList>
            <person name="Dobritsa A.P."/>
            <person name="Kutumbaka K."/>
            <person name="Samadpour M."/>
        </authorList>
    </citation>
    <scope>NUCLEOTIDE SEQUENCE [LARGE SCALE GENOMIC DNA]</scope>
    <source>
        <strain evidence="2 4">DCY85</strain>
        <strain evidence="1 3">DCY85-1</strain>
    </source>
</reference>
<keyword evidence="3" id="KW-1185">Reference proteome</keyword>
<evidence type="ECO:0000313" key="3">
    <source>
        <dbReference type="Proteomes" id="UP000077961"/>
    </source>
</evidence>
<name>A0A1A9NF78_9BURK</name>
<dbReference type="Proteomes" id="UP000078116">
    <property type="component" value="Unassembled WGS sequence"/>
</dbReference>
<evidence type="ECO:0000313" key="4">
    <source>
        <dbReference type="Proteomes" id="UP000078116"/>
    </source>
</evidence>
<gene>
    <name evidence="1" type="ORF">A6V36_23425</name>
    <name evidence="2" type="ORF">A6V37_15180</name>
</gene>
<evidence type="ECO:0000313" key="1">
    <source>
        <dbReference type="EMBL" id="OAJ61707.1"/>
    </source>
</evidence>
<organism evidence="2 4">
    <name type="scientific">Paraburkholderia ginsengiterrae</name>
    <dbReference type="NCBI Taxonomy" id="1462993"/>
    <lineage>
        <taxon>Bacteria</taxon>
        <taxon>Pseudomonadati</taxon>
        <taxon>Pseudomonadota</taxon>
        <taxon>Betaproteobacteria</taxon>
        <taxon>Burkholderiales</taxon>
        <taxon>Burkholderiaceae</taxon>
        <taxon>Paraburkholderia</taxon>
    </lineage>
</organism>
<dbReference type="OrthoDB" id="9007785at2"/>
<dbReference type="STRING" id="1462993.A6V36_23425"/>
<dbReference type="RefSeq" id="WP_064266163.1">
    <property type="nucleotide sequence ID" value="NZ_LXJZ01000081.1"/>
</dbReference>
<evidence type="ECO:0000313" key="2">
    <source>
        <dbReference type="EMBL" id="OAJ65306.1"/>
    </source>
</evidence>
<comment type="caution">
    <text evidence="2">The sequence shown here is derived from an EMBL/GenBank/DDBJ whole genome shotgun (WGS) entry which is preliminary data.</text>
</comment>
<dbReference type="AlphaFoldDB" id="A0A1A9NF78"/>
<dbReference type="EMBL" id="LXKA01000044">
    <property type="protein sequence ID" value="OAJ65306.1"/>
    <property type="molecule type" value="Genomic_DNA"/>
</dbReference>